<gene>
    <name evidence="1" type="ORF">g.94807</name>
</gene>
<dbReference type="PROSITE" id="PS00878">
    <property type="entry name" value="ODR_DC_2_1"/>
    <property type="match status" value="1"/>
</dbReference>
<reference evidence="1" key="1">
    <citation type="journal article" date="2016" name="Gigascience">
        <title>De novo construction of an expanded transcriptome assembly for the western tarnished plant bug, Lygus hesperus.</title>
        <authorList>
            <person name="Tassone E.E."/>
            <person name="Geib S.M."/>
            <person name="Hall B."/>
            <person name="Fabrick J.A."/>
            <person name="Brent C.S."/>
            <person name="Hull J.J."/>
        </authorList>
    </citation>
    <scope>NUCLEOTIDE SEQUENCE</scope>
</reference>
<dbReference type="InterPro" id="IPR022653">
    <property type="entry name" value="De-COase2_pyr-phos_BS"/>
</dbReference>
<dbReference type="AlphaFoldDB" id="A0A146KZA8"/>
<dbReference type="SUPFAM" id="SSF51419">
    <property type="entry name" value="PLP-binding barrel"/>
    <property type="match status" value="1"/>
</dbReference>
<accession>A0A146KZA8</accession>
<name>A0A146KZA8_LYGHE</name>
<dbReference type="Gene3D" id="3.20.20.10">
    <property type="entry name" value="Alanine racemase"/>
    <property type="match status" value="1"/>
</dbReference>
<dbReference type="EMBL" id="GDHC01018292">
    <property type="protein sequence ID" value="JAQ00337.1"/>
    <property type="molecule type" value="Transcribed_RNA"/>
</dbReference>
<sequence>MRCVANTHLFPSHTHLLLMNSDELHRRMQMIIDAFASVTRCMDKDSGNTTMNNELEKSSVEFLHTFAIKANPLQAVLEVALEVGFGAETASIGEFEMAYKLFT</sequence>
<protein>
    <submittedName>
        <fullName evidence="1">Uncharacterized protein</fullName>
    </submittedName>
</protein>
<organism evidence="1">
    <name type="scientific">Lygus hesperus</name>
    <name type="common">Western plant bug</name>
    <dbReference type="NCBI Taxonomy" id="30085"/>
    <lineage>
        <taxon>Eukaryota</taxon>
        <taxon>Metazoa</taxon>
        <taxon>Ecdysozoa</taxon>
        <taxon>Arthropoda</taxon>
        <taxon>Hexapoda</taxon>
        <taxon>Insecta</taxon>
        <taxon>Pterygota</taxon>
        <taxon>Neoptera</taxon>
        <taxon>Paraneoptera</taxon>
        <taxon>Hemiptera</taxon>
        <taxon>Heteroptera</taxon>
        <taxon>Panheteroptera</taxon>
        <taxon>Cimicomorpha</taxon>
        <taxon>Miridae</taxon>
        <taxon>Mirini</taxon>
        <taxon>Lygus</taxon>
    </lineage>
</organism>
<dbReference type="InterPro" id="IPR029066">
    <property type="entry name" value="PLP-binding_barrel"/>
</dbReference>
<evidence type="ECO:0000313" key="1">
    <source>
        <dbReference type="EMBL" id="JAQ00337.1"/>
    </source>
</evidence>
<proteinExistence type="predicted"/>